<dbReference type="InterPro" id="IPR000673">
    <property type="entry name" value="Sig_transdc_resp-reg_Me-estase"/>
</dbReference>
<dbReference type="SUPFAM" id="SSF47757">
    <property type="entry name" value="Chemotaxis receptor methyltransferase CheR, N-terminal domain"/>
    <property type="match status" value="1"/>
</dbReference>
<dbReference type="Pfam" id="PF03705">
    <property type="entry name" value="CheR_N"/>
    <property type="match status" value="1"/>
</dbReference>
<dbReference type="PROSITE" id="PS50122">
    <property type="entry name" value="CHEB"/>
    <property type="match status" value="1"/>
</dbReference>
<evidence type="ECO:0000256" key="7">
    <source>
        <dbReference type="SAM" id="MobiDB-lite"/>
    </source>
</evidence>
<dbReference type="SUPFAM" id="SSF52738">
    <property type="entry name" value="Methylesterase CheB, C-terminal domain"/>
    <property type="match status" value="1"/>
</dbReference>
<proteinExistence type="predicted"/>
<keyword evidence="6" id="KW-0145">Chemotaxis</keyword>
<evidence type="ECO:0000259" key="9">
    <source>
        <dbReference type="PROSITE" id="PS50122"/>
    </source>
</evidence>
<reference evidence="11" key="1">
    <citation type="submission" date="2020-03" db="EMBL/GenBank/DDBJ databases">
        <title>Genome of Pelagibius litoralis DSM 21314T.</title>
        <authorList>
            <person name="Wang G."/>
        </authorList>
    </citation>
    <scope>NUCLEOTIDE SEQUENCE</scope>
    <source>
        <strain evidence="11">DSM 21314</strain>
    </source>
</reference>
<dbReference type="SUPFAM" id="SSF47384">
    <property type="entry name" value="Homodimeric domain of signal transducing histidine kinase"/>
    <property type="match status" value="1"/>
</dbReference>
<dbReference type="PANTHER" id="PTHR24422:SF27">
    <property type="entry name" value="PROTEIN-GLUTAMATE O-METHYLTRANSFERASE"/>
    <property type="match status" value="1"/>
</dbReference>
<dbReference type="AlphaFoldDB" id="A0A967EZC8"/>
<dbReference type="InterPro" id="IPR050903">
    <property type="entry name" value="Bact_Chemotaxis_MeTrfase"/>
</dbReference>
<comment type="catalytic activity">
    <reaction evidence="2">
        <text>L-glutamyl-[protein] + S-adenosyl-L-methionine = [protein]-L-glutamate 5-O-methyl ester + S-adenosyl-L-homocysteine</text>
        <dbReference type="Rhea" id="RHEA:24452"/>
        <dbReference type="Rhea" id="RHEA-COMP:10208"/>
        <dbReference type="Rhea" id="RHEA-COMP:10311"/>
        <dbReference type="ChEBI" id="CHEBI:29973"/>
        <dbReference type="ChEBI" id="CHEBI:57856"/>
        <dbReference type="ChEBI" id="CHEBI:59789"/>
        <dbReference type="ChEBI" id="CHEBI:82795"/>
        <dbReference type="EC" id="2.1.1.80"/>
    </reaction>
</comment>
<accession>A0A967EZC8</accession>
<dbReference type="RefSeq" id="WP_167226484.1">
    <property type="nucleotide sequence ID" value="NZ_JAAQPH010000012.1"/>
</dbReference>
<dbReference type="PROSITE" id="PS50109">
    <property type="entry name" value="HIS_KIN"/>
    <property type="match status" value="1"/>
</dbReference>
<dbReference type="Gene3D" id="1.10.155.10">
    <property type="entry name" value="Chemotaxis receptor methyltransferase CheR, N-terminal domain"/>
    <property type="match status" value="1"/>
</dbReference>
<dbReference type="PROSITE" id="PS50123">
    <property type="entry name" value="CHER"/>
    <property type="match status" value="1"/>
</dbReference>
<evidence type="ECO:0000256" key="4">
    <source>
        <dbReference type="ARBA" id="ARBA00022679"/>
    </source>
</evidence>
<feature type="active site" evidence="6">
    <location>
        <position position="38"/>
    </location>
</feature>
<evidence type="ECO:0000256" key="2">
    <source>
        <dbReference type="ARBA" id="ARBA00001541"/>
    </source>
</evidence>
<dbReference type="InterPro" id="IPR003594">
    <property type="entry name" value="HATPase_dom"/>
</dbReference>
<name>A0A967EZC8_9PROT</name>
<dbReference type="Gene3D" id="3.40.50.180">
    <property type="entry name" value="Methylesterase CheB, C-terminal domain"/>
    <property type="match status" value="1"/>
</dbReference>
<dbReference type="InterPro" id="IPR036804">
    <property type="entry name" value="CheR_N_sf"/>
</dbReference>
<dbReference type="InterPro" id="IPR035965">
    <property type="entry name" value="PAS-like_dom_sf"/>
</dbReference>
<evidence type="ECO:0000256" key="6">
    <source>
        <dbReference type="PROSITE-ProRule" id="PRU00050"/>
    </source>
</evidence>
<dbReference type="GO" id="GO:0032259">
    <property type="term" value="P:methylation"/>
    <property type="evidence" value="ECO:0007669"/>
    <property type="project" value="UniProtKB-KW"/>
</dbReference>
<organism evidence="11 12">
    <name type="scientific">Pelagibius litoralis</name>
    <dbReference type="NCBI Taxonomy" id="374515"/>
    <lineage>
        <taxon>Bacteria</taxon>
        <taxon>Pseudomonadati</taxon>
        <taxon>Pseudomonadota</taxon>
        <taxon>Alphaproteobacteria</taxon>
        <taxon>Rhodospirillales</taxon>
        <taxon>Rhodovibrionaceae</taxon>
        <taxon>Pelagibius</taxon>
    </lineage>
</organism>
<dbReference type="Gene3D" id="3.40.50.150">
    <property type="entry name" value="Vaccinia Virus protein VP39"/>
    <property type="match status" value="1"/>
</dbReference>
<dbReference type="InterPro" id="IPR000780">
    <property type="entry name" value="CheR_MeTrfase"/>
</dbReference>
<dbReference type="SUPFAM" id="SSF55785">
    <property type="entry name" value="PYP-like sensor domain (PAS domain)"/>
    <property type="match status" value="2"/>
</dbReference>
<feature type="domain" description="CheB-type methylesterase" evidence="9">
    <location>
        <begin position="1"/>
        <end position="187"/>
    </location>
</feature>
<feature type="domain" description="CheR-type methyltransferase" evidence="10">
    <location>
        <begin position="193"/>
        <end position="464"/>
    </location>
</feature>
<comment type="caution">
    <text evidence="11">The sequence shown here is derived from an EMBL/GenBank/DDBJ whole genome shotgun (WGS) entry which is preliminary data.</text>
</comment>
<dbReference type="Pfam" id="PF01739">
    <property type="entry name" value="CheR"/>
    <property type="match status" value="1"/>
</dbReference>
<dbReference type="InterPro" id="IPR036890">
    <property type="entry name" value="HATPase_C_sf"/>
</dbReference>
<dbReference type="GO" id="GO:0008984">
    <property type="term" value="F:protein-glutamate methylesterase activity"/>
    <property type="evidence" value="ECO:0007669"/>
    <property type="project" value="InterPro"/>
</dbReference>
<dbReference type="Pfam" id="PF00512">
    <property type="entry name" value="HisKA"/>
    <property type="match status" value="1"/>
</dbReference>
<dbReference type="Gene3D" id="3.30.565.10">
    <property type="entry name" value="Histidine kinase-like ATPase, C-terminal domain"/>
    <property type="match status" value="1"/>
</dbReference>
<dbReference type="InterPro" id="IPR022642">
    <property type="entry name" value="CheR_C"/>
</dbReference>
<evidence type="ECO:0000259" key="10">
    <source>
        <dbReference type="PROSITE" id="PS50123"/>
    </source>
</evidence>
<dbReference type="Pfam" id="PF02518">
    <property type="entry name" value="HATPase_c"/>
    <property type="match status" value="1"/>
</dbReference>
<keyword evidence="5" id="KW-0949">S-adenosyl-L-methionine</keyword>
<dbReference type="Gene3D" id="1.10.287.130">
    <property type="match status" value="1"/>
</dbReference>
<dbReference type="GO" id="GO:0000156">
    <property type="term" value="F:phosphorelay response regulator activity"/>
    <property type="evidence" value="ECO:0007669"/>
    <property type="project" value="InterPro"/>
</dbReference>
<dbReference type="SMART" id="SM00387">
    <property type="entry name" value="HATPase_c"/>
    <property type="match status" value="1"/>
</dbReference>
<feature type="domain" description="Histidine kinase" evidence="8">
    <location>
        <begin position="988"/>
        <end position="1210"/>
    </location>
</feature>
<keyword evidence="3" id="KW-0489">Methyltransferase</keyword>
<feature type="region of interest" description="Disordered" evidence="7">
    <location>
        <begin position="476"/>
        <end position="498"/>
    </location>
</feature>
<dbReference type="Pfam" id="PF01339">
    <property type="entry name" value="CheB_methylest"/>
    <property type="match status" value="1"/>
</dbReference>
<dbReference type="CDD" id="cd16434">
    <property type="entry name" value="CheB-CheR_fusion"/>
    <property type="match status" value="1"/>
</dbReference>
<comment type="catalytic activity">
    <reaction evidence="1">
        <text>ATP + protein L-histidine = ADP + protein N-phospho-L-histidine.</text>
        <dbReference type="EC" id="2.7.13.3"/>
    </reaction>
</comment>
<evidence type="ECO:0000313" key="11">
    <source>
        <dbReference type="EMBL" id="NIA70164.1"/>
    </source>
</evidence>
<feature type="region of interest" description="Disordered" evidence="7">
    <location>
        <begin position="665"/>
        <end position="691"/>
    </location>
</feature>
<gene>
    <name evidence="11" type="ORF">HBA54_16275</name>
</gene>
<sequence length="1232" mass="136488">MKITIIGIGASAGGLEALREFVAHLTPGGDFCYVVAQHLSPSHRSMLMELLARETTLEVKELSRNQHARPDVIYITPPNRHVELQNGLLTVRKPKVKTGPQPSVDLFFASLALECEEQAVGIVFSGTGSDGARGVRAIKAAGGITLAQDDSAKYDGMPKAAIATGCVDVVLPPADIAKRIPRLLSAGSRALVLKEADQVTSSDTYVNICAVIRTHTGIDFINYRSSTILRRLSRRMALLHLADLESYLALMNRDPSEIDRLVRELLIGVTSFFRDSAIWQALSDTVEKLVRVREGTEAIRVWIPGCSSGEEPYTIAMLFAEAMRKLNKRVKVQIFASDLDTEALATGRRGVYPSSAAEQMDPKILRRYFTPVASEFSVKQQIREMIVFSRHDLIQDPPFSRIDLISCRNLFIYFTPDLQRRVLERFHYALNPGCALLLGKSEAIAESGDLFELVDRSSKLFHATNAISSPFRPSAFTPAKKVTPESPRSVPRRRRSHDERAKEVISKIFGPPTVIVDSADKPVHIAGNIKPYLNVPTGSAQFDVFSLVGEDLRAELRALLLRSRREEVVVRSRVHIGEFQGDRWQYRIVIHPYNDDEVSEKYNLIAFMTVRALLEEAEGEVEETGENDQVRELEHELLAMREHLHTMVNELETSNEELQSLNEELQSSNEELQSANEELETSNEELQSTNEELTTVNEEIVVKSDALNEAHSFQTSILESISNAVIVTDRSLRVQRYNVAAAKVFEISENDIGELLMGLKARFRMPDLRPLVEEVIRTGKPKAKAIRAPQKDRYFELLIHPCIGEEKGTGGAVLTLTDVSRLARANLKLRRSRSELAEEMELRRAILDSTPAQIAVLDKDGVITVVNEAWREFGRKNGAKDNSFGVGTSYIAACEKSEDGVSNEVALRLREVLSGHTKLAEVRYSCHSPDEQRWFKCIMRGTTLPGGEIGALIMHINIATEVRLERSMANARQLAEEASRAKSSFLANMSHELRTPLNAIIGFANMIGTETFGDHTHPKYAEYGKDIGNAADHLLGMINHILDLSKIESGQLDLDEQPLNLAECQRAVFKLFEQGAELRHVSLKAQVPETLALLRADQSAVHQILINLIGNALKFINNKGEITCSAKVDKSSGDLTLAVSDNGIGIAEADIKRITEPFSQVRSTLTTNNSGVGLGLSLVKRLAELHDATVDIESTVGKGTKVAVTFPAARVEARKVPQNRRAAKRLRSIAGS</sequence>
<dbReference type="PANTHER" id="PTHR24422">
    <property type="entry name" value="CHEMOTAXIS PROTEIN METHYLTRANSFERASE"/>
    <property type="match status" value="1"/>
</dbReference>
<evidence type="ECO:0000259" key="8">
    <source>
        <dbReference type="PROSITE" id="PS50109"/>
    </source>
</evidence>
<protein>
    <submittedName>
        <fullName evidence="11">PAS domain-containing protein</fullName>
    </submittedName>
</protein>
<dbReference type="GO" id="GO:0008983">
    <property type="term" value="F:protein-glutamate O-methyltransferase activity"/>
    <property type="evidence" value="ECO:0007669"/>
    <property type="project" value="UniProtKB-EC"/>
</dbReference>
<dbReference type="SMART" id="SM00388">
    <property type="entry name" value="HisKA"/>
    <property type="match status" value="1"/>
</dbReference>
<dbReference type="InterPro" id="IPR005467">
    <property type="entry name" value="His_kinase_dom"/>
</dbReference>
<keyword evidence="12" id="KW-1185">Reference proteome</keyword>
<dbReference type="InterPro" id="IPR003661">
    <property type="entry name" value="HisK_dim/P_dom"/>
</dbReference>
<dbReference type="PRINTS" id="PR00996">
    <property type="entry name" value="CHERMTFRASE"/>
</dbReference>
<dbReference type="GO" id="GO:0006935">
    <property type="term" value="P:chemotaxis"/>
    <property type="evidence" value="ECO:0007669"/>
    <property type="project" value="UniProtKB-UniRule"/>
</dbReference>
<dbReference type="Gene3D" id="3.30.450.20">
    <property type="entry name" value="PAS domain"/>
    <property type="match status" value="2"/>
</dbReference>
<dbReference type="InterPro" id="IPR035909">
    <property type="entry name" value="CheB_C"/>
</dbReference>
<dbReference type="GO" id="GO:0005737">
    <property type="term" value="C:cytoplasm"/>
    <property type="evidence" value="ECO:0007669"/>
    <property type="project" value="InterPro"/>
</dbReference>
<dbReference type="SMART" id="SM00138">
    <property type="entry name" value="MeTrc"/>
    <property type="match status" value="1"/>
</dbReference>
<dbReference type="InterPro" id="IPR029063">
    <property type="entry name" value="SAM-dependent_MTases_sf"/>
</dbReference>
<feature type="active site" evidence="6">
    <location>
        <position position="130"/>
    </location>
</feature>
<dbReference type="Pfam" id="PF13596">
    <property type="entry name" value="PAS_10"/>
    <property type="match status" value="1"/>
</dbReference>
<dbReference type="InterPro" id="IPR022641">
    <property type="entry name" value="CheR_N"/>
</dbReference>
<evidence type="ECO:0000256" key="3">
    <source>
        <dbReference type="ARBA" id="ARBA00022603"/>
    </source>
</evidence>
<dbReference type="InterPro" id="IPR036097">
    <property type="entry name" value="HisK_dim/P_sf"/>
</dbReference>
<keyword evidence="4" id="KW-0808">Transferase</keyword>
<dbReference type="GO" id="GO:0000155">
    <property type="term" value="F:phosphorelay sensor kinase activity"/>
    <property type="evidence" value="ECO:0007669"/>
    <property type="project" value="InterPro"/>
</dbReference>
<feature type="compositionally biased region" description="Low complexity" evidence="7">
    <location>
        <begin position="665"/>
        <end position="674"/>
    </location>
</feature>
<evidence type="ECO:0000313" key="12">
    <source>
        <dbReference type="Proteomes" id="UP000761264"/>
    </source>
</evidence>
<dbReference type="Proteomes" id="UP000761264">
    <property type="component" value="Unassembled WGS sequence"/>
</dbReference>
<evidence type="ECO:0000256" key="5">
    <source>
        <dbReference type="ARBA" id="ARBA00022691"/>
    </source>
</evidence>
<dbReference type="SUPFAM" id="SSF53335">
    <property type="entry name" value="S-adenosyl-L-methionine-dependent methyltransferases"/>
    <property type="match status" value="1"/>
</dbReference>
<evidence type="ECO:0000256" key="1">
    <source>
        <dbReference type="ARBA" id="ARBA00000085"/>
    </source>
</evidence>
<dbReference type="EMBL" id="JAAQPH010000012">
    <property type="protein sequence ID" value="NIA70164.1"/>
    <property type="molecule type" value="Genomic_DNA"/>
</dbReference>
<dbReference type="CDD" id="cd00082">
    <property type="entry name" value="HisKA"/>
    <property type="match status" value="1"/>
</dbReference>
<feature type="active site" evidence="6">
    <location>
        <position position="11"/>
    </location>
</feature>
<dbReference type="SUPFAM" id="SSF55874">
    <property type="entry name" value="ATPase domain of HSP90 chaperone/DNA topoisomerase II/histidine kinase"/>
    <property type="match status" value="1"/>
</dbReference>
<keyword evidence="6" id="KW-0378">Hydrolase</keyword>